<dbReference type="InterPro" id="IPR012337">
    <property type="entry name" value="RNaseH-like_sf"/>
</dbReference>
<dbReference type="SMART" id="SM00479">
    <property type="entry name" value="EXOIII"/>
    <property type="match status" value="1"/>
</dbReference>
<sequence>MRFIIYDIEATCWEGRPPGMVQETIEIGAFEVNAYGEVGAAFSRLIKPILHPQLSHFCRQLTNIDQSDINRSRDFSRVIQAFQDWIDVDGEPYALAAWGSFDERQLRQDCDLHRMDDYWLDPHINLKAQYRDIRSLPKKRGLASAIRHEGFEWTGEQHRALDDAENTVKIFCKLLDMWRY</sequence>
<keyword evidence="2" id="KW-0378">Hydrolase</keyword>
<evidence type="ECO:0000313" key="6">
    <source>
        <dbReference type="Proteomes" id="UP000308528"/>
    </source>
</evidence>
<dbReference type="OrthoDB" id="159416at2"/>
<dbReference type="EMBL" id="SRSF01000001">
    <property type="protein sequence ID" value="THH41629.1"/>
    <property type="molecule type" value="Genomic_DNA"/>
</dbReference>
<dbReference type="GO" id="GO:0006259">
    <property type="term" value="P:DNA metabolic process"/>
    <property type="evidence" value="ECO:0007669"/>
    <property type="project" value="UniProtKB-ARBA"/>
</dbReference>
<dbReference type="AlphaFoldDB" id="A0A4S4NNP6"/>
<evidence type="ECO:0000256" key="1">
    <source>
        <dbReference type="ARBA" id="ARBA00022722"/>
    </source>
</evidence>
<evidence type="ECO:0000313" key="5">
    <source>
        <dbReference type="EMBL" id="THH41629.1"/>
    </source>
</evidence>
<dbReference type="GO" id="GO:0000175">
    <property type="term" value="F:3'-5'-RNA exonuclease activity"/>
    <property type="evidence" value="ECO:0007669"/>
    <property type="project" value="InterPro"/>
</dbReference>
<dbReference type="InterPro" id="IPR013520">
    <property type="entry name" value="Ribonucl_H"/>
</dbReference>
<organism evidence="5 6">
    <name type="scientific">Neolewinella litorea</name>
    <dbReference type="NCBI Taxonomy" id="2562452"/>
    <lineage>
        <taxon>Bacteria</taxon>
        <taxon>Pseudomonadati</taxon>
        <taxon>Bacteroidota</taxon>
        <taxon>Saprospiria</taxon>
        <taxon>Saprospirales</taxon>
        <taxon>Lewinellaceae</taxon>
        <taxon>Neolewinella</taxon>
    </lineage>
</organism>
<dbReference type="Pfam" id="PF00929">
    <property type="entry name" value="RNase_T"/>
    <property type="match status" value="1"/>
</dbReference>
<dbReference type="GO" id="GO:0003676">
    <property type="term" value="F:nucleic acid binding"/>
    <property type="evidence" value="ECO:0007669"/>
    <property type="project" value="InterPro"/>
</dbReference>
<dbReference type="InterPro" id="IPR036397">
    <property type="entry name" value="RNaseH_sf"/>
</dbReference>
<proteinExistence type="predicted"/>
<keyword evidence="6" id="KW-1185">Reference proteome</keyword>
<gene>
    <name evidence="5" type="ORF">E4021_03275</name>
</gene>
<dbReference type="Proteomes" id="UP000308528">
    <property type="component" value="Unassembled WGS sequence"/>
</dbReference>
<dbReference type="SUPFAM" id="SSF53098">
    <property type="entry name" value="Ribonuclease H-like"/>
    <property type="match status" value="1"/>
</dbReference>
<reference evidence="5 6" key="1">
    <citation type="submission" date="2019-04" db="EMBL/GenBank/DDBJ databases">
        <title>Lewinella litorea sp. nov., isolated from a marine sand.</title>
        <authorList>
            <person name="Yoon J.-H."/>
        </authorList>
    </citation>
    <scope>NUCLEOTIDE SEQUENCE [LARGE SCALE GENOMIC DNA]</scope>
    <source>
        <strain evidence="5 6">HSMS-39</strain>
    </source>
</reference>
<evidence type="ECO:0000256" key="3">
    <source>
        <dbReference type="ARBA" id="ARBA00022839"/>
    </source>
</evidence>
<dbReference type="CDD" id="cd06133">
    <property type="entry name" value="ERI-1_3'hExo_like"/>
    <property type="match status" value="1"/>
</dbReference>
<feature type="domain" description="Exonuclease" evidence="4">
    <location>
        <begin position="2"/>
        <end position="180"/>
    </location>
</feature>
<dbReference type="Gene3D" id="3.30.420.10">
    <property type="entry name" value="Ribonuclease H-like superfamily/Ribonuclease H"/>
    <property type="match status" value="1"/>
</dbReference>
<evidence type="ECO:0000256" key="2">
    <source>
        <dbReference type="ARBA" id="ARBA00022801"/>
    </source>
</evidence>
<comment type="caution">
    <text evidence="5">The sequence shown here is derived from an EMBL/GenBank/DDBJ whole genome shotgun (WGS) entry which is preliminary data.</text>
</comment>
<dbReference type="RefSeq" id="WP_136456473.1">
    <property type="nucleotide sequence ID" value="NZ_SRSF01000001.1"/>
</dbReference>
<keyword evidence="3 5" id="KW-0269">Exonuclease</keyword>
<keyword evidence="1" id="KW-0540">Nuclease</keyword>
<dbReference type="PANTHER" id="PTHR23044:SF61">
    <property type="entry name" value="3'-5' EXORIBONUCLEASE 1-RELATED"/>
    <property type="match status" value="1"/>
</dbReference>
<protein>
    <submittedName>
        <fullName evidence="5">Exonuclease domain-containing protein</fullName>
    </submittedName>
</protein>
<evidence type="ECO:0000259" key="4">
    <source>
        <dbReference type="SMART" id="SM00479"/>
    </source>
</evidence>
<accession>A0A4S4NNP6</accession>
<dbReference type="InterPro" id="IPR051274">
    <property type="entry name" value="3-5_Exoribonuclease"/>
</dbReference>
<dbReference type="InterPro" id="IPR047201">
    <property type="entry name" value="ERI-1_3'hExo-like"/>
</dbReference>
<dbReference type="PANTHER" id="PTHR23044">
    <property type="entry name" value="3'-5' EXONUCLEASE ERI1-RELATED"/>
    <property type="match status" value="1"/>
</dbReference>
<name>A0A4S4NNP6_9BACT</name>